<evidence type="ECO:0000313" key="4">
    <source>
        <dbReference type="Proteomes" id="UP000516369"/>
    </source>
</evidence>
<dbReference type="InterPro" id="IPR011105">
    <property type="entry name" value="Cell_wall_hydrolase_SleB"/>
</dbReference>
<keyword evidence="3" id="KW-0378">Hydrolase</keyword>
<dbReference type="AlphaFoldDB" id="A0A7H1N0I5"/>
<dbReference type="InterPro" id="IPR042047">
    <property type="entry name" value="SleB_dom1"/>
</dbReference>
<name>A0A7H1N0I5_9PROT</name>
<dbReference type="Pfam" id="PF07486">
    <property type="entry name" value="Hydrolase_2"/>
    <property type="match status" value="1"/>
</dbReference>
<dbReference type="Gene3D" id="1.10.10.2520">
    <property type="entry name" value="Cell wall hydrolase SleB, domain 1"/>
    <property type="match status" value="1"/>
</dbReference>
<evidence type="ECO:0000259" key="2">
    <source>
        <dbReference type="Pfam" id="PF07486"/>
    </source>
</evidence>
<dbReference type="KEGG" id="dvn:HQ394_07605"/>
<dbReference type="Gene3D" id="6.20.240.60">
    <property type="match status" value="1"/>
</dbReference>
<proteinExistence type="predicted"/>
<feature type="domain" description="Cell wall hydrolase SleB" evidence="2">
    <location>
        <begin position="60"/>
        <end position="170"/>
    </location>
</feature>
<sequence>MAMPLGGPDPTLLEGEETGAPITPLTEIPRAMRERLANASPDLLREFKCLALNVYWEAKGEPLVGQMAVAAVTLNRLGNPRFPKSVCEVVWQGVESGRANCQFSWACDQRGDRPLEDIPWQRAQQVAYRAMFLDPFDPTNGALYFHAIYVRPQWADEKARIMRIGRHIFYGENPTLPSLINVANRS</sequence>
<organism evidence="3 4">
    <name type="scientific">Defluviicoccus vanus</name>
    <dbReference type="NCBI Taxonomy" id="111831"/>
    <lineage>
        <taxon>Bacteria</taxon>
        <taxon>Pseudomonadati</taxon>
        <taxon>Pseudomonadota</taxon>
        <taxon>Alphaproteobacteria</taxon>
        <taxon>Rhodospirillales</taxon>
        <taxon>Rhodospirillaceae</taxon>
        <taxon>Defluviicoccus</taxon>
    </lineage>
</organism>
<dbReference type="GO" id="GO:0016787">
    <property type="term" value="F:hydrolase activity"/>
    <property type="evidence" value="ECO:0007669"/>
    <property type="project" value="UniProtKB-KW"/>
</dbReference>
<protein>
    <submittedName>
        <fullName evidence="3">Cell wall hydrolase</fullName>
    </submittedName>
</protein>
<keyword evidence="4" id="KW-1185">Reference proteome</keyword>
<dbReference type="Proteomes" id="UP000516369">
    <property type="component" value="Chromosome"/>
</dbReference>
<evidence type="ECO:0000256" key="1">
    <source>
        <dbReference type="SAM" id="MobiDB-lite"/>
    </source>
</evidence>
<accession>A0A7H1N0I5</accession>
<dbReference type="EMBL" id="CP053923">
    <property type="protein sequence ID" value="QNT69221.1"/>
    <property type="molecule type" value="Genomic_DNA"/>
</dbReference>
<reference evidence="3 4" key="1">
    <citation type="submission" date="2020-05" db="EMBL/GenBank/DDBJ databases">
        <title>Complete closed genome sequence of Defluviicoccus vanus.</title>
        <authorList>
            <person name="Bessarab I."/>
            <person name="Arumugam K."/>
            <person name="Maszenan A.M."/>
            <person name="Seviour R.J."/>
            <person name="Williams R.B."/>
        </authorList>
    </citation>
    <scope>NUCLEOTIDE SEQUENCE [LARGE SCALE GENOMIC DNA]</scope>
    <source>
        <strain evidence="3 4">Ben 114</strain>
    </source>
</reference>
<feature type="region of interest" description="Disordered" evidence="1">
    <location>
        <begin position="1"/>
        <end position="23"/>
    </location>
</feature>
<evidence type="ECO:0000313" key="3">
    <source>
        <dbReference type="EMBL" id="QNT69221.1"/>
    </source>
</evidence>
<gene>
    <name evidence="3" type="ORF">HQ394_07605</name>
</gene>